<comment type="cofactor">
    <cofactor evidence="11">
        <name>Mg(2+)</name>
        <dbReference type="ChEBI" id="CHEBI:18420"/>
    </cofactor>
    <text evidence="11">Binds 1 Mg(2+) ion per subunit.</text>
</comment>
<dbReference type="NCBIfam" id="NF003933">
    <property type="entry name" value="PRK05444.2-2"/>
    <property type="match status" value="1"/>
</dbReference>
<evidence type="ECO:0000259" key="12">
    <source>
        <dbReference type="SMART" id="SM00861"/>
    </source>
</evidence>
<feature type="binding site" evidence="11">
    <location>
        <begin position="123"/>
        <end position="125"/>
    </location>
    <ligand>
        <name>thiamine diphosphate</name>
        <dbReference type="ChEBI" id="CHEBI:58937"/>
    </ligand>
</feature>
<feature type="binding site" evidence="11">
    <location>
        <begin position="155"/>
        <end position="156"/>
    </location>
    <ligand>
        <name>thiamine diphosphate</name>
        <dbReference type="ChEBI" id="CHEBI:58937"/>
    </ligand>
</feature>
<dbReference type="InterPro" id="IPR005475">
    <property type="entry name" value="Transketolase-like_Pyr-bd"/>
</dbReference>
<feature type="domain" description="Transketolase-like pyrimidine-binding" evidence="12">
    <location>
        <begin position="325"/>
        <end position="489"/>
    </location>
</feature>
<evidence type="ECO:0000256" key="8">
    <source>
        <dbReference type="ARBA" id="ARBA00023052"/>
    </source>
</evidence>
<gene>
    <name evidence="11 13" type="primary">dxs</name>
    <name evidence="13" type="ORF">ENV62_07785</name>
</gene>
<keyword evidence="5 11" id="KW-0479">Metal-binding</keyword>
<evidence type="ECO:0000256" key="5">
    <source>
        <dbReference type="ARBA" id="ARBA00022723"/>
    </source>
</evidence>
<comment type="function">
    <text evidence="10 11">Catalyzes the acyloin condensation reaction between C atoms 2 and 3 of pyruvate and glyceraldehyde 3-phosphate to yield 1-deoxy-D-xylulose-5-phosphate (DXP).</text>
</comment>
<comment type="subunit">
    <text evidence="3 11">Homodimer.</text>
</comment>
<evidence type="ECO:0000256" key="10">
    <source>
        <dbReference type="ARBA" id="ARBA00055605"/>
    </source>
</evidence>
<comment type="catalytic activity">
    <reaction evidence="11">
        <text>D-glyceraldehyde 3-phosphate + pyruvate + H(+) = 1-deoxy-D-xylulose 5-phosphate + CO2</text>
        <dbReference type="Rhea" id="RHEA:12605"/>
        <dbReference type="ChEBI" id="CHEBI:15361"/>
        <dbReference type="ChEBI" id="CHEBI:15378"/>
        <dbReference type="ChEBI" id="CHEBI:16526"/>
        <dbReference type="ChEBI" id="CHEBI:57792"/>
        <dbReference type="ChEBI" id="CHEBI:59776"/>
        <dbReference type="EC" id="2.2.1.7"/>
    </reaction>
</comment>
<keyword evidence="8 11" id="KW-0786">Thiamine pyrophosphate</keyword>
<dbReference type="GO" id="GO:0016114">
    <property type="term" value="P:terpenoid biosynthetic process"/>
    <property type="evidence" value="ECO:0007669"/>
    <property type="project" value="UniProtKB-UniRule"/>
</dbReference>
<dbReference type="UniPathway" id="UPA00064">
    <property type="reaction ID" value="UER00091"/>
</dbReference>
<dbReference type="InterPro" id="IPR033248">
    <property type="entry name" value="Transketolase_C"/>
</dbReference>
<evidence type="ECO:0000256" key="11">
    <source>
        <dbReference type="HAMAP-Rule" id="MF_00315"/>
    </source>
</evidence>
<dbReference type="Pfam" id="PF02779">
    <property type="entry name" value="Transket_pyr"/>
    <property type="match status" value="1"/>
</dbReference>
<dbReference type="SMART" id="SM00861">
    <property type="entry name" value="Transket_pyr"/>
    <property type="match status" value="1"/>
</dbReference>
<dbReference type="GO" id="GO:0030976">
    <property type="term" value="F:thiamine pyrophosphate binding"/>
    <property type="evidence" value="ECO:0007669"/>
    <property type="project" value="UniProtKB-UniRule"/>
</dbReference>
<evidence type="ECO:0000256" key="2">
    <source>
        <dbReference type="ARBA" id="ARBA00011081"/>
    </source>
</evidence>
<dbReference type="GO" id="GO:0008661">
    <property type="term" value="F:1-deoxy-D-xylulose-5-phosphate synthase activity"/>
    <property type="evidence" value="ECO:0007669"/>
    <property type="project" value="UniProtKB-UniRule"/>
</dbReference>
<dbReference type="PANTHER" id="PTHR43322">
    <property type="entry name" value="1-D-DEOXYXYLULOSE 5-PHOSPHATE SYNTHASE-RELATED"/>
    <property type="match status" value="1"/>
</dbReference>
<evidence type="ECO:0000256" key="7">
    <source>
        <dbReference type="ARBA" id="ARBA00022977"/>
    </source>
</evidence>
<evidence type="ECO:0000313" key="13">
    <source>
        <dbReference type="EMBL" id="HGB15118.1"/>
    </source>
</evidence>
<dbReference type="CDD" id="cd02007">
    <property type="entry name" value="TPP_DXS"/>
    <property type="match status" value="1"/>
</dbReference>
<dbReference type="Gene3D" id="3.40.50.970">
    <property type="match status" value="2"/>
</dbReference>
<dbReference type="Pfam" id="PF02780">
    <property type="entry name" value="Transketolase_C"/>
    <property type="match status" value="1"/>
</dbReference>
<dbReference type="InterPro" id="IPR009014">
    <property type="entry name" value="Transketo_C/PFOR_II"/>
</dbReference>
<evidence type="ECO:0000256" key="1">
    <source>
        <dbReference type="ARBA" id="ARBA00004980"/>
    </source>
</evidence>
<dbReference type="SUPFAM" id="SSF52922">
    <property type="entry name" value="TK C-terminal domain-like"/>
    <property type="match status" value="1"/>
</dbReference>
<feature type="binding site" evidence="11">
    <location>
        <position position="183"/>
    </location>
    <ligand>
        <name>Mg(2+)</name>
        <dbReference type="ChEBI" id="CHEBI:18420"/>
    </ligand>
</feature>
<dbReference type="Gene3D" id="3.40.50.920">
    <property type="match status" value="1"/>
</dbReference>
<dbReference type="InterPro" id="IPR005477">
    <property type="entry name" value="Dxylulose-5-P_synthase"/>
</dbReference>
<comment type="caution">
    <text evidence="13">The sequence shown here is derived from an EMBL/GenBank/DDBJ whole genome shotgun (WGS) entry which is preliminary data.</text>
</comment>
<dbReference type="NCBIfam" id="TIGR00204">
    <property type="entry name" value="dxs"/>
    <property type="match status" value="1"/>
</dbReference>
<dbReference type="PROSITE" id="PS00802">
    <property type="entry name" value="TRANSKETOLASE_2"/>
    <property type="match status" value="1"/>
</dbReference>
<dbReference type="InterPro" id="IPR029061">
    <property type="entry name" value="THDP-binding"/>
</dbReference>
<dbReference type="AlphaFoldDB" id="A0A7C3SLR1"/>
<comment type="pathway">
    <text evidence="1 11">Metabolic intermediate biosynthesis; 1-deoxy-D-xylulose 5-phosphate biosynthesis; 1-deoxy-D-xylulose 5-phosphate from D-glyceraldehyde 3-phosphate and pyruvate: step 1/1.</text>
</comment>
<evidence type="ECO:0000256" key="9">
    <source>
        <dbReference type="ARBA" id="ARBA00023229"/>
    </source>
</evidence>
<dbReference type="GO" id="GO:0000287">
    <property type="term" value="F:magnesium ion binding"/>
    <property type="evidence" value="ECO:0007669"/>
    <property type="project" value="UniProtKB-UniRule"/>
</dbReference>
<reference evidence="13" key="1">
    <citation type="journal article" date="2020" name="mSystems">
        <title>Genome- and Community-Level Interaction Insights into Carbon Utilization and Element Cycling Functions of Hydrothermarchaeota in Hydrothermal Sediment.</title>
        <authorList>
            <person name="Zhou Z."/>
            <person name="Liu Y."/>
            <person name="Xu W."/>
            <person name="Pan J."/>
            <person name="Luo Z.H."/>
            <person name="Li M."/>
        </authorList>
    </citation>
    <scope>NUCLEOTIDE SEQUENCE [LARGE SCALE GENOMIC DNA]</scope>
    <source>
        <strain evidence="13">SpSt-776</strain>
    </source>
</reference>
<name>A0A7C3SLR1_9BACT</name>
<keyword evidence="7 11" id="KW-0784">Thiamine biosynthesis</keyword>
<dbReference type="InterPro" id="IPR020826">
    <property type="entry name" value="Transketolase_BS"/>
</dbReference>
<feature type="binding site" evidence="11">
    <location>
        <position position="154"/>
    </location>
    <ligand>
        <name>Mg(2+)</name>
        <dbReference type="ChEBI" id="CHEBI:18420"/>
    </ligand>
</feature>
<dbReference type="CDD" id="cd07033">
    <property type="entry name" value="TPP_PYR_DXS_TK_like"/>
    <property type="match status" value="1"/>
</dbReference>
<dbReference type="HAMAP" id="MF_00315">
    <property type="entry name" value="DXP_synth"/>
    <property type="match status" value="1"/>
</dbReference>
<feature type="binding site" evidence="11">
    <location>
        <position position="82"/>
    </location>
    <ligand>
        <name>thiamine diphosphate</name>
        <dbReference type="ChEBI" id="CHEBI:58937"/>
    </ligand>
</feature>
<evidence type="ECO:0000256" key="4">
    <source>
        <dbReference type="ARBA" id="ARBA00022679"/>
    </source>
</evidence>
<evidence type="ECO:0000256" key="3">
    <source>
        <dbReference type="ARBA" id="ARBA00011738"/>
    </source>
</evidence>
<dbReference type="SUPFAM" id="SSF52518">
    <property type="entry name" value="Thiamin diphosphate-binding fold (THDP-binding)"/>
    <property type="match status" value="2"/>
</dbReference>
<dbReference type="FunFam" id="3.40.50.920:FF:000002">
    <property type="entry name" value="1-deoxy-D-xylulose-5-phosphate synthase"/>
    <property type="match status" value="1"/>
</dbReference>
<dbReference type="Pfam" id="PF13292">
    <property type="entry name" value="DXP_synthase_N"/>
    <property type="match status" value="1"/>
</dbReference>
<accession>A0A7C3SLR1</accession>
<sequence>MDERRDLQKRGLLAKIGSPADLKKLPPECLPQVAQEIREKIIATVSKTGGHLAPSLGVVELTIALHYIFDTPRDKIVWDVGHQAYAHKLLTGRQDRFHTLRQYGGLSGFPKRSESPYDAFDTGHSSTSISAALGMACARCQKRERGRVIAVIGDGALTAGMALEGLNNAGDLHKDLIVVLNDNGMSIAPNVGALSSFLSRKLTGRTMVFLKKQVEYLLKSLPGIGEDLLALAKKSEESLKAFFTPGMLFEALKFNYVGPVNGHRFDHLLETFTNIKNLTGPVLVHVLTTKGKGYHPAETDPTGFHGLGKFDPDTGVAKKSVSQVPSYTAVFGDTLVELARENKNIVAITAAMPDGTGLVDFRAKFPDRFYDVGICEQHAVTFAAGLALEGLRPVAAIYSTFLQRAYDQVLHDVCLQNLPVVFALDRGGIVGEDGETHQGLFDLSYLRHLPNMVLMAPKDEDELRHMLYTAVDHPGPIALRYPRGRGVGVSFSPVLHKIPIGRAEVLREGEDLLILAIGATVYPSLEAARELEKQGYQATVVNARFVKPLDESLLLNLAAKLGRVLTVEENVAQGGFGSAVLELFADHGLLVPVKRLAIPDKFVEHGSPEILREKYGLNAKGILHGALELLEQPAKQQKVIWAGFKG</sequence>
<evidence type="ECO:0000256" key="6">
    <source>
        <dbReference type="ARBA" id="ARBA00022842"/>
    </source>
</evidence>
<dbReference type="GO" id="GO:0019288">
    <property type="term" value="P:isopentenyl diphosphate biosynthetic process, methylerythritol 4-phosphate pathway"/>
    <property type="evidence" value="ECO:0007669"/>
    <property type="project" value="TreeGrafter"/>
</dbReference>
<proteinExistence type="inferred from homology"/>
<keyword evidence="6 11" id="KW-0460">Magnesium</keyword>
<keyword evidence="4 11" id="KW-0808">Transferase</keyword>
<dbReference type="EC" id="2.2.1.7" evidence="11"/>
<comment type="cofactor">
    <cofactor evidence="11">
        <name>thiamine diphosphate</name>
        <dbReference type="ChEBI" id="CHEBI:58937"/>
    </cofactor>
    <text evidence="11">Binds 1 thiamine pyrophosphate per subunit.</text>
</comment>
<dbReference type="GO" id="GO:0005829">
    <property type="term" value="C:cytosol"/>
    <property type="evidence" value="ECO:0007669"/>
    <property type="project" value="TreeGrafter"/>
</dbReference>
<keyword evidence="9 11" id="KW-0414">Isoprene biosynthesis</keyword>
<feature type="binding site" evidence="11">
    <location>
        <position position="294"/>
    </location>
    <ligand>
        <name>thiamine diphosphate</name>
        <dbReference type="ChEBI" id="CHEBI:58937"/>
    </ligand>
</feature>
<dbReference type="FunFam" id="3.40.50.970:FF:000005">
    <property type="entry name" value="1-deoxy-D-xylulose-5-phosphate synthase"/>
    <property type="match status" value="1"/>
</dbReference>
<feature type="binding site" evidence="11">
    <location>
        <position position="183"/>
    </location>
    <ligand>
        <name>thiamine diphosphate</name>
        <dbReference type="ChEBI" id="CHEBI:58937"/>
    </ligand>
</feature>
<feature type="binding site" evidence="11">
    <location>
        <position position="376"/>
    </location>
    <ligand>
        <name>thiamine diphosphate</name>
        <dbReference type="ChEBI" id="CHEBI:58937"/>
    </ligand>
</feature>
<comment type="similarity">
    <text evidence="2 11">Belongs to the transketolase family. DXPS subfamily.</text>
</comment>
<protein>
    <recommendedName>
        <fullName evidence="11">1-deoxy-D-xylulose-5-phosphate synthase</fullName>
        <ecNumber evidence="11">2.2.1.7</ecNumber>
    </recommendedName>
    <alternativeName>
        <fullName evidence="11">1-deoxyxylulose-5-phosphate synthase</fullName>
        <shortName evidence="11">DXP synthase</shortName>
        <shortName evidence="11">DXPS</shortName>
    </alternativeName>
</protein>
<dbReference type="PANTHER" id="PTHR43322:SF5">
    <property type="entry name" value="1-DEOXY-D-XYLULOSE-5-PHOSPHATE SYNTHASE, CHLOROPLASTIC"/>
    <property type="match status" value="1"/>
</dbReference>
<dbReference type="EMBL" id="DTHB01000049">
    <property type="protein sequence ID" value="HGB15118.1"/>
    <property type="molecule type" value="Genomic_DNA"/>
</dbReference>
<dbReference type="GO" id="GO:0009228">
    <property type="term" value="P:thiamine biosynthetic process"/>
    <property type="evidence" value="ECO:0007669"/>
    <property type="project" value="UniProtKB-UniRule"/>
</dbReference>
<organism evidence="13">
    <name type="scientific">Desulfobacca acetoxidans</name>
    <dbReference type="NCBI Taxonomy" id="60893"/>
    <lineage>
        <taxon>Bacteria</taxon>
        <taxon>Pseudomonadati</taxon>
        <taxon>Thermodesulfobacteriota</taxon>
        <taxon>Desulfobaccia</taxon>
        <taxon>Desulfobaccales</taxon>
        <taxon>Desulfobaccaceae</taxon>
        <taxon>Desulfobacca</taxon>
    </lineage>
</organism>